<dbReference type="InterPro" id="IPR051599">
    <property type="entry name" value="Cell_Envelope_Assoc"/>
</dbReference>
<dbReference type="InterPro" id="IPR003848">
    <property type="entry name" value="DUF218"/>
</dbReference>
<dbReference type="Proteomes" id="UP000035762">
    <property type="component" value="Unassembled WGS sequence"/>
</dbReference>
<keyword evidence="1" id="KW-0472">Membrane</keyword>
<dbReference type="EMBL" id="CCAZ020000001">
    <property type="protein sequence ID" value="CEG07699.1"/>
    <property type="molecule type" value="Genomic_DNA"/>
</dbReference>
<feature type="domain" description="DUF218" evidence="2">
    <location>
        <begin position="80"/>
        <end position="247"/>
    </location>
</feature>
<evidence type="ECO:0000313" key="3">
    <source>
        <dbReference type="EMBL" id="CEG07699.1"/>
    </source>
</evidence>
<protein>
    <recommendedName>
        <fullName evidence="2">DUF218 domain-containing protein</fullName>
    </recommendedName>
</protein>
<dbReference type="GO" id="GO:0000270">
    <property type="term" value="P:peptidoglycan metabolic process"/>
    <property type="evidence" value="ECO:0007669"/>
    <property type="project" value="TreeGrafter"/>
</dbReference>
<proteinExistence type="predicted"/>
<dbReference type="OrthoDB" id="9809813at2"/>
<dbReference type="CDD" id="cd06259">
    <property type="entry name" value="YdcF-like"/>
    <property type="match status" value="1"/>
</dbReference>
<comment type="caution">
    <text evidence="3">The sequence shown here is derived from an EMBL/GenBank/DDBJ whole genome shotgun (WGS) entry which is preliminary data.</text>
</comment>
<name>A0A090MPU6_AFIFE</name>
<dbReference type="STRING" id="1035.BN961_01100"/>
<reference evidence="3 4" key="1">
    <citation type="journal article" date="2014" name="Genome Announc.">
        <title>Genome Sequence of Afipia felis Strain 76713, Isolated in Hospital Water Using an Amoeba Co-Culture Procedure.</title>
        <authorList>
            <person name="Benamar S."/>
            <person name="La Scola B."/>
            <person name="Croce O."/>
        </authorList>
    </citation>
    <scope>NUCLEOTIDE SEQUENCE [LARGE SCALE GENOMIC DNA]</scope>
    <source>
        <strain evidence="3 4">76713</strain>
    </source>
</reference>
<evidence type="ECO:0000313" key="4">
    <source>
        <dbReference type="Proteomes" id="UP000035762"/>
    </source>
</evidence>
<dbReference type="GO" id="GO:0043164">
    <property type="term" value="P:Gram-negative-bacterium-type cell wall biogenesis"/>
    <property type="evidence" value="ECO:0007669"/>
    <property type="project" value="TreeGrafter"/>
</dbReference>
<feature type="transmembrane region" description="Helical" evidence="1">
    <location>
        <begin position="12"/>
        <end position="31"/>
    </location>
</feature>
<sequence length="264" mass="28685">MVYLASKIFGFLITPSNLIATVCLIGVMLSLTRWRKAGVRIGAPGILLLLVCGYSPLGNVLLLTLSERFPAWQESGRAPDGIIVLGGAINPDLTAVRGAPEMNSSAERMTAAAVLARRFPNAKIVLSGGNANPFHPLSTEAEVGRKFLEDLGVGDDRIVMEGRSRTTYENAEFTRPLIHPVAGERWLLVTSAYHMPRAMGVFRAAGFNVEAYPVDWRTRGWVDAERPFLTLSGGLGRLDTAVHEWVGLIGYRLAGRTREGFPAP</sequence>
<dbReference type="AlphaFoldDB" id="A0A090MPU6"/>
<evidence type="ECO:0000259" key="2">
    <source>
        <dbReference type="Pfam" id="PF02698"/>
    </source>
</evidence>
<keyword evidence="1" id="KW-0812">Transmembrane</keyword>
<gene>
    <name evidence="3" type="ORF">BN961_01100</name>
</gene>
<keyword evidence="4" id="KW-1185">Reference proteome</keyword>
<dbReference type="PANTHER" id="PTHR30336:SF4">
    <property type="entry name" value="ENVELOPE BIOGENESIS FACTOR ELYC"/>
    <property type="match status" value="1"/>
</dbReference>
<evidence type="ECO:0000256" key="1">
    <source>
        <dbReference type="SAM" id="Phobius"/>
    </source>
</evidence>
<accession>A0A090MPU6</accession>
<dbReference type="Pfam" id="PF02698">
    <property type="entry name" value="DUF218"/>
    <property type="match status" value="1"/>
</dbReference>
<dbReference type="RefSeq" id="WP_048755873.1">
    <property type="nucleotide sequence ID" value="NZ_CCAZ020000001.1"/>
</dbReference>
<dbReference type="Gene3D" id="3.40.50.620">
    <property type="entry name" value="HUPs"/>
    <property type="match status" value="1"/>
</dbReference>
<dbReference type="InterPro" id="IPR014729">
    <property type="entry name" value="Rossmann-like_a/b/a_fold"/>
</dbReference>
<keyword evidence="1" id="KW-1133">Transmembrane helix</keyword>
<dbReference type="GO" id="GO:0005886">
    <property type="term" value="C:plasma membrane"/>
    <property type="evidence" value="ECO:0007669"/>
    <property type="project" value="TreeGrafter"/>
</dbReference>
<organism evidence="3 4">
    <name type="scientific">Afipia felis</name>
    <name type="common">Cat scratch disease bacillus</name>
    <dbReference type="NCBI Taxonomy" id="1035"/>
    <lineage>
        <taxon>Bacteria</taxon>
        <taxon>Pseudomonadati</taxon>
        <taxon>Pseudomonadota</taxon>
        <taxon>Alphaproteobacteria</taxon>
        <taxon>Hyphomicrobiales</taxon>
        <taxon>Nitrobacteraceae</taxon>
        <taxon>Afipia</taxon>
    </lineage>
</organism>
<dbReference type="PANTHER" id="PTHR30336">
    <property type="entry name" value="INNER MEMBRANE PROTEIN, PROBABLE PERMEASE"/>
    <property type="match status" value="1"/>
</dbReference>
<feature type="transmembrane region" description="Helical" evidence="1">
    <location>
        <begin position="43"/>
        <end position="65"/>
    </location>
</feature>